<feature type="compositionally biased region" description="Low complexity" evidence="1">
    <location>
        <begin position="60"/>
        <end position="75"/>
    </location>
</feature>
<sequence>MEVNRKAKLLVTTSKRAIGNETDKSMPQCQLEEGDARQWAEVEAACKKTGAGAPYRNGPRSSSQKASTARAASTRGRIRRNLGRMIPRTMSCSLLIGPSGQHGVFERWTLCRFLDIVFGGLSPRRTVRQGR</sequence>
<gene>
    <name evidence="2" type="ORF">HUJ06_008582</name>
</gene>
<dbReference type="AlphaFoldDB" id="A0A822Z2L5"/>
<keyword evidence="3" id="KW-1185">Reference proteome</keyword>
<dbReference type="EMBL" id="DUZY01000004">
    <property type="protein sequence ID" value="DAD37941.1"/>
    <property type="molecule type" value="Genomic_DNA"/>
</dbReference>
<reference evidence="2 3" key="1">
    <citation type="journal article" date="2020" name="Mol. Biol. Evol.">
        <title>Distinct Expression and Methylation Patterns for Genes with Different Fates following a Single Whole-Genome Duplication in Flowering Plants.</title>
        <authorList>
            <person name="Shi T."/>
            <person name="Rahmani R.S."/>
            <person name="Gugger P.F."/>
            <person name="Wang M."/>
            <person name="Li H."/>
            <person name="Zhang Y."/>
            <person name="Li Z."/>
            <person name="Wang Q."/>
            <person name="Van de Peer Y."/>
            <person name="Marchal K."/>
            <person name="Chen J."/>
        </authorList>
    </citation>
    <scope>NUCLEOTIDE SEQUENCE [LARGE SCALE GENOMIC DNA]</scope>
    <source>
        <tissue evidence="2">Leaf</tissue>
    </source>
</reference>
<comment type="caution">
    <text evidence="2">The sequence shown here is derived from an EMBL/GenBank/DDBJ whole genome shotgun (WGS) entry which is preliminary data.</text>
</comment>
<accession>A0A822Z2L5</accession>
<dbReference type="Proteomes" id="UP000607653">
    <property type="component" value="Unassembled WGS sequence"/>
</dbReference>
<organism evidence="2 3">
    <name type="scientific">Nelumbo nucifera</name>
    <name type="common">Sacred lotus</name>
    <dbReference type="NCBI Taxonomy" id="4432"/>
    <lineage>
        <taxon>Eukaryota</taxon>
        <taxon>Viridiplantae</taxon>
        <taxon>Streptophyta</taxon>
        <taxon>Embryophyta</taxon>
        <taxon>Tracheophyta</taxon>
        <taxon>Spermatophyta</taxon>
        <taxon>Magnoliopsida</taxon>
        <taxon>Proteales</taxon>
        <taxon>Nelumbonaceae</taxon>
        <taxon>Nelumbo</taxon>
    </lineage>
</organism>
<evidence type="ECO:0000313" key="3">
    <source>
        <dbReference type="Proteomes" id="UP000607653"/>
    </source>
</evidence>
<protein>
    <submittedName>
        <fullName evidence="2">Uncharacterized protein</fullName>
    </submittedName>
</protein>
<evidence type="ECO:0000313" key="2">
    <source>
        <dbReference type="EMBL" id="DAD37941.1"/>
    </source>
</evidence>
<proteinExistence type="predicted"/>
<evidence type="ECO:0000256" key="1">
    <source>
        <dbReference type="SAM" id="MobiDB-lite"/>
    </source>
</evidence>
<feature type="region of interest" description="Disordered" evidence="1">
    <location>
        <begin position="50"/>
        <end position="82"/>
    </location>
</feature>
<name>A0A822Z2L5_NELNU</name>